<name>A0A0P1KU50_9SACH</name>
<gene>
    <name evidence="1" type="ORF">LAQU0_S09e00188g</name>
</gene>
<proteinExistence type="predicted"/>
<dbReference type="OrthoDB" id="4055114at2759"/>
<dbReference type="Proteomes" id="UP000236544">
    <property type="component" value="Unassembled WGS sequence"/>
</dbReference>
<organism evidence="1 2">
    <name type="scientific">Lachancea quebecensis</name>
    <dbReference type="NCBI Taxonomy" id="1654605"/>
    <lineage>
        <taxon>Eukaryota</taxon>
        <taxon>Fungi</taxon>
        <taxon>Dikarya</taxon>
        <taxon>Ascomycota</taxon>
        <taxon>Saccharomycotina</taxon>
        <taxon>Saccharomycetes</taxon>
        <taxon>Saccharomycetales</taxon>
        <taxon>Saccharomycetaceae</taxon>
        <taxon>Lachancea</taxon>
    </lineage>
</organism>
<accession>A0A0P1KU50</accession>
<dbReference type="EMBL" id="LN890527">
    <property type="protein sequence ID" value="CUS23236.1"/>
    <property type="molecule type" value="Genomic_DNA"/>
</dbReference>
<reference evidence="2" key="1">
    <citation type="submission" date="2015-10" db="EMBL/GenBank/DDBJ databases">
        <authorList>
            <person name="Devillers H."/>
        </authorList>
    </citation>
    <scope>NUCLEOTIDE SEQUENCE [LARGE SCALE GENOMIC DNA]</scope>
</reference>
<keyword evidence="2" id="KW-1185">Reference proteome</keyword>
<sequence length="388" mass="44472">MVYSDASHETDNGSRDFDLALALSLIKQRNPSLWHKLMDQGSFQKPASMPELTLTKRHVLKSSAANKPDTGIASIEDSFLYKFTTNNISSHIERAMMFLGCNRHTWKSLSTQMSTLESLGYGLEEDEVAKWVLPNYRILKWLYAKDPPQLQKRGRALRMVNSFQLLLISHYSFSSKTNRVLHALCQNLIYKFIKDELIGFGSSKVRILKLIREYTGSNAIQVADVSLVSLTEGHLKLVKLILSVRVLLRDRELLSKSLQFLLKLLESLIVCLIKLSRSHCCPIGKPRAYEIIYSARSKNMGYQHVTKLLEACHSLPLKEARIRLKLSFNFLLKLIASVEWLSAFDNFSPERNEVVRTFREYRTHIVGSLLVLNDPTLISKFLKTRWPA</sequence>
<dbReference type="AlphaFoldDB" id="A0A0P1KU50"/>
<protein>
    <submittedName>
        <fullName evidence="1">LAQU0S09e00188g1_1</fullName>
    </submittedName>
</protein>
<evidence type="ECO:0000313" key="1">
    <source>
        <dbReference type="EMBL" id="CUS23236.1"/>
    </source>
</evidence>
<evidence type="ECO:0000313" key="2">
    <source>
        <dbReference type="Proteomes" id="UP000236544"/>
    </source>
</evidence>